<dbReference type="OrthoDB" id="21292at2759"/>
<organism evidence="1 2">
    <name type="scientific">Mikania micrantha</name>
    <name type="common">bitter vine</name>
    <dbReference type="NCBI Taxonomy" id="192012"/>
    <lineage>
        <taxon>Eukaryota</taxon>
        <taxon>Viridiplantae</taxon>
        <taxon>Streptophyta</taxon>
        <taxon>Embryophyta</taxon>
        <taxon>Tracheophyta</taxon>
        <taxon>Spermatophyta</taxon>
        <taxon>Magnoliopsida</taxon>
        <taxon>eudicotyledons</taxon>
        <taxon>Gunneridae</taxon>
        <taxon>Pentapetalae</taxon>
        <taxon>asterids</taxon>
        <taxon>campanulids</taxon>
        <taxon>Asterales</taxon>
        <taxon>Asteraceae</taxon>
        <taxon>Asteroideae</taxon>
        <taxon>Heliantheae alliance</taxon>
        <taxon>Eupatorieae</taxon>
        <taxon>Mikania</taxon>
    </lineage>
</organism>
<dbReference type="PANTHER" id="PTHR12774">
    <property type="entry name" value="PEROXISOMAL BIOGENESIS FACTOR 19"/>
    <property type="match status" value="1"/>
</dbReference>
<dbReference type="AlphaFoldDB" id="A0A5N6NS29"/>
<evidence type="ECO:0000313" key="2">
    <source>
        <dbReference type="Proteomes" id="UP000326396"/>
    </source>
</evidence>
<gene>
    <name evidence="1" type="ORF">E3N88_16701</name>
</gene>
<dbReference type="Proteomes" id="UP000326396">
    <property type="component" value="Linkage Group LG17"/>
</dbReference>
<comment type="caution">
    <text evidence="1">The sequence shown here is derived from an EMBL/GenBank/DDBJ whole genome shotgun (WGS) entry which is preliminary data.</text>
</comment>
<evidence type="ECO:0000313" key="1">
    <source>
        <dbReference type="EMBL" id="KAD5316755.1"/>
    </source>
</evidence>
<dbReference type="GO" id="GO:0033328">
    <property type="term" value="F:peroxisome membrane targeting sequence binding"/>
    <property type="evidence" value="ECO:0007669"/>
    <property type="project" value="TreeGrafter"/>
</dbReference>
<accession>A0A5N6NS29</accession>
<reference evidence="1 2" key="1">
    <citation type="submission" date="2019-05" db="EMBL/GenBank/DDBJ databases">
        <title>Mikania micrantha, genome provides insights into the molecular mechanism of rapid growth.</title>
        <authorList>
            <person name="Liu B."/>
        </authorList>
    </citation>
    <scope>NUCLEOTIDE SEQUENCE [LARGE SCALE GENOMIC DNA]</scope>
    <source>
        <strain evidence="1">NLD-2019</strain>
        <tissue evidence="1">Leaf</tissue>
    </source>
</reference>
<dbReference type="Pfam" id="PF04614">
    <property type="entry name" value="Pex19"/>
    <property type="match status" value="1"/>
</dbReference>
<dbReference type="Gene3D" id="1.20.120.900">
    <property type="entry name" value="Pex19, mPTS binding domain"/>
    <property type="match status" value="1"/>
</dbReference>
<dbReference type="GO" id="GO:0045046">
    <property type="term" value="P:protein import into peroxisome membrane"/>
    <property type="evidence" value="ECO:0007669"/>
    <property type="project" value="TreeGrafter"/>
</dbReference>
<dbReference type="GO" id="GO:0005778">
    <property type="term" value="C:peroxisomal membrane"/>
    <property type="evidence" value="ECO:0007669"/>
    <property type="project" value="TreeGrafter"/>
</dbReference>
<dbReference type="InterPro" id="IPR038322">
    <property type="entry name" value="Pex19_C_sf"/>
</dbReference>
<dbReference type="EMBL" id="SZYD01000009">
    <property type="protein sequence ID" value="KAD5316755.1"/>
    <property type="molecule type" value="Genomic_DNA"/>
</dbReference>
<keyword evidence="2" id="KW-1185">Reference proteome</keyword>
<proteinExistence type="predicted"/>
<name>A0A5N6NS29_9ASTR</name>
<protein>
    <submittedName>
        <fullName evidence="1">Uncharacterized protein</fullName>
    </submittedName>
</protein>
<sequence length="144" mass="16301">MAHSDDVDQLLDSALDDFQTPNLVSSAQRVKKVCLPKGLGLGLPDLRCKKEGKQKESHVSETLNKLREQTRETIMGLESITCDGFGYDDDAMMEDWVNKFEELTGSLELESMMETMMQQILSKQVLHEPMKEIEEKSGNVESYV</sequence>
<dbReference type="PANTHER" id="PTHR12774:SF2">
    <property type="entry name" value="PEROXISOMAL BIOGENESIS FACTOR 19"/>
    <property type="match status" value="1"/>
</dbReference>
<dbReference type="InterPro" id="IPR006708">
    <property type="entry name" value="Pex19"/>
</dbReference>